<name>A0A850QFN2_9RHOB</name>
<evidence type="ECO:0000313" key="2">
    <source>
        <dbReference type="Proteomes" id="UP000592216"/>
    </source>
</evidence>
<evidence type="ECO:0000313" key="1">
    <source>
        <dbReference type="EMBL" id="NVO24909.1"/>
    </source>
</evidence>
<organism evidence="1 2">
    <name type="scientific">Donghicola mangrovi</name>
    <dbReference type="NCBI Taxonomy" id="2729614"/>
    <lineage>
        <taxon>Bacteria</taxon>
        <taxon>Pseudomonadati</taxon>
        <taxon>Pseudomonadota</taxon>
        <taxon>Alphaproteobacteria</taxon>
        <taxon>Rhodobacterales</taxon>
        <taxon>Roseobacteraceae</taxon>
        <taxon>Donghicola</taxon>
    </lineage>
</organism>
<sequence length="185" mass="19736">MRRRFLIQVFLLSANALWLPSRGSASVGKLIKALSTLSTSSGRVAAKDSIKNSAVNKGARLSAESAAAYAARSAAQKVAGSTPYASRNTATLANALSILDSSVSVSFALREIFQKESDVARVLEGPSGAVTSTAIYYLLLQECSRQAHIAMWVDLPLQNFKGSGAGNAYSIRKLQKNTMMGTWYP</sequence>
<dbReference type="Proteomes" id="UP000592216">
    <property type="component" value="Unassembled WGS sequence"/>
</dbReference>
<protein>
    <submittedName>
        <fullName evidence="1">Uncharacterized protein</fullName>
    </submittedName>
</protein>
<gene>
    <name evidence="1" type="ORF">HJ536_16255</name>
</gene>
<dbReference type="RefSeq" id="WP_177158521.1">
    <property type="nucleotide sequence ID" value="NZ_JABCJE010000010.1"/>
</dbReference>
<dbReference type="EMBL" id="JABCJE010000010">
    <property type="protein sequence ID" value="NVO24909.1"/>
    <property type="molecule type" value="Genomic_DNA"/>
</dbReference>
<dbReference type="AlphaFoldDB" id="A0A850QFN2"/>
<accession>A0A850QFN2</accession>
<reference evidence="1 2" key="1">
    <citation type="submission" date="2020-04" db="EMBL/GenBank/DDBJ databases">
        <title>Donghicola sp., a member of the Rhodobacteraceae family isolated from mangrove forest in Thailand.</title>
        <authorList>
            <person name="Charoenyingcharoen P."/>
            <person name="Yukphan P."/>
        </authorList>
    </citation>
    <scope>NUCLEOTIDE SEQUENCE [LARGE SCALE GENOMIC DNA]</scope>
    <source>
        <strain evidence="1 2">B5-SW-15</strain>
    </source>
</reference>
<comment type="caution">
    <text evidence="1">The sequence shown here is derived from an EMBL/GenBank/DDBJ whole genome shotgun (WGS) entry which is preliminary data.</text>
</comment>
<proteinExistence type="predicted"/>